<dbReference type="GO" id="GO:0004364">
    <property type="term" value="F:glutathione transferase activity"/>
    <property type="evidence" value="ECO:0007669"/>
    <property type="project" value="UniProtKB-EC"/>
</dbReference>
<evidence type="ECO:0000313" key="4">
    <source>
        <dbReference type="Proteomes" id="UP000048926"/>
    </source>
</evidence>
<dbReference type="CDD" id="cd03188">
    <property type="entry name" value="GST_C_Beta"/>
    <property type="match status" value="1"/>
</dbReference>
<feature type="domain" description="GST C-terminal" evidence="2">
    <location>
        <begin position="109"/>
        <end position="247"/>
    </location>
</feature>
<dbReference type="CDD" id="cd03057">
    <property type="entry name" value="GST_N_Beta"/>
    <property type="match status" value="1"/>
</dbReference>
<dbReference type="InterPro" id="IPR040079">
    <property type="entry name" value="Glutathione_S-Trfase"/>
</dbReference>
<keyword evidence="3" id="KW-0808">Transferase</keyword>
<dbReference type="Pfam" id="PF13410">
    <property type="entry name" value="GST_C_2"/>
    <property type="match status" value="1"/>
</dbReference>
<dbReference type="SUPFAM" id="SSF52833">
    <property type="entry name" value="Thioredoxin-like"/>
    <property type="match status" value="1"/>
</dbReference>
<dbReference type="SUPFAM" id="SSF47616">
    <property type="entry name" value="GST C-terminal domain-like"/>
    <property type="match status" value="1"/>
</dbReference>
<dbReference type="PROSITE" id="PS50405">
    <property type="entry name" value="GST_CTER"/>
    <property type="match status" value="1"/>
</dbReference>
<gene>
    <name evidence="3" type="primary">gst_1</name>
    <name evidence="3" type="ORF">LAL4801_03659</name>
</gene>
<dbReference type="PANTHER" id="PTHR44051">
    <property type="entry name" value="GLUTATHIONE S-TRANSFERASE-RELATED"/>
    <property type="match status" value="1"/>
</dbReference>
<feature type="domain" description="GST N-terminal" evidence="1">
    <location>
        <begin position="23"/>
        <end position="105"/>
    </location>
</feature>
<evidence type="ECO:0000259" key="2">
    <source>
        <dbReference type="PROSITE" id="PS50405"/>
    </source>
</evidence>
<dbReference type="PANTHER" id="PTHR44051:SF8">
    <property type="entry name" value="GLUTATHIONE S-TRANSFERASE GSTA"/>
    <property type="match status" value="1"/>
</dbReference>
<dbReference type="SFLD" id="SFLDS00019">
    <property type="entry name" value="Glutathione_Transferase_(cytos"/>
    <property type="match status" value="1"/>
</dbReference>
<dbReference type="STRING" id="187304.B0E33_05050"/>
<organism evidence="3 4">
    <name type="scientific">Roseibium aggregatum</name>
    <dbReference type="NCBI Taxonomy" id="187304"/>
    <lineage>
        <taxon>Bacteria</taxon>
        <taxon>Pseudomonadati</taxon>
        <taxon>Pseudomonadota</taxon>
        <taxon>Alphaproteobacteria</taxon>
        <taxon>Hyphomicrobiales</taxon>
        <taxon>Stappiaceae</taxon>
        <taxon>Roseibium</taxon>
    </lineage>
</organism>
<accession>A0A0M6Y882</accession>
<reference evidence="4" key="1">
    <citation type="submission" date="2015-07" db="EMBL/GenBank/DDBJ databases">
        <authorList>
            <person name="Rodrigo-Torres Lidia"/>
            <person name="Arahal R.David."/>
        </authorList>
    </citation>
    <scope>NUCLEOTIDE SEQUENCE [LARGE SCALE GENOMIC DNA]</scope>
    <source>
        <strain evidence="4">CECT 4801</strain>
    </source>
</reference>
<protein>
    <submittedName>
        <fullName evidence="3">Glutathione S-transferase</fullName>
        <ecNumber evidence="3">2.5.1.18</ecNumber>
    </submittedName>
</protein>
<proteinExistence type="predicted"/>
<dbReference type="PROSITE" id="PS50404">
    <property type="entry name" value="GST_NTER"/>
    <property type="match status" value="1"/>
</dbReference>
<keyword evidence="4" id="KW-1185">Reference proteome</keyword>
<dbReference type="SFLD" id="SFLDG00358">
    <property type="entry name" value="Main_(cytGST)"/>
    <property type="match status" value="1"/>
</dbReference>
<dbReference type="InterPro" id="IPR036249">
    <property type="entry name" value="Thioredoxin-like_sf"/>
</dbReference>
<dbReference type="InterPro" id="IPR036282">
    <property type="entry name" value="Glutathione-S-Trfase_C_sf"/>
</dbReference>
<name>A0A0M6Y882_9HYPH</name>
<dbReference type="AlphaFoldDB" id="A0A0M6Y882"/>
<dbReference type="Proteomes" id="UP000048926">
    <property type="component" value="Unassembled WGS sequence"/>
</dbReference>
<dbReference type="OrthoDB" id="7583243at2"/>
<dbReference type="Pfam" id="PF13409">
    <property type="entry name" value="GST_N_2"/>
    <property type="match status" value="1"/>
</dbReference>
<dbReference type="InterPro" id="IPR010987">
    <property type="entry name" value="Glutathione-S-Trfase_C-like"/>
</dbReference>
<dbReference type="EC" id="2.5.1.18" evidence="3"/>
<dbReference type="Gene3D" id="1.20.1050.10">
    <property type="match status" value="1"/>
</dbReference>
<dbReference type="Gene3D" id="3.40.30.10">
    <property type="entry name" value="Glutaredoxin"/>
    <property type="match status" value="1"/>
</dbReference>
<sequence length="253" mass="28233">MDSCGVTDLLVATEPTRKPEGLERYRLHGSPDSANFIVRMILEELGLPYDYVAVDRLISEQNSEAYRRLNPQGLIPVLEVPGQDAPMFETAAIALHLADAHGCLAPAPASPQRGRFLKWVFFLSNTLHSDLRISFKPERYVRDPETALSLHAGLTRRIAGSFAHLETELATWSGPFLLGQDLSILDHYLAACARWAQIYRNEGKWSLAATPHLRALCERLEMRPTIHRACELEGIEGKPFTEPRPVQLPGTTA</sequence>
<dbReference type="EMBL" id="CXST01000002">
    <property type="protein sequence ID" value="CTQ45211.1"/>
    <property type="molecule type" value="Genomic_DNA"/>
</dbReference>
<dbReference type="InterPro" id="IPR004045">
    <property type="entry name" value="Glutathione_S-Trfase_N"/>
</dbReference>
<evidence type="ECO:0000259" key="1">
    <source>
        <dbReference type="PROSITE" id="PS50404"/>
    </source>
</evidence>
<evidence type="ECO:0000313" key="3">
    <source>
        <dbReference type="EMBL" id="CTQ45211.1"/>
    </source>
</evidence>